<evidence type="ECO:0000256" key="4">
    <source>
        <dbReference type="PIRSR" id="PIRSR000097-1"/>
    </source>
</evidence>
<dbReference type="Proteomes" id="UP000002358">
    <property type="component" value="Chromosome 5"/>
</dbReference>
<dbReference type="PIRSF" id="PIRSF000097">
    <property type="entry name" value="AKR"/>
    <property type="match status" value="1"/>
</dbReference>
<evidence type="ECO:0000256" key="2">
    <source>
        <dbReference type="ARBA" id="ARBA00022857"/>
    </source>
</evidence>
<dbReference type="InterPro" id="IPR023210">
    <property type="entry name" value="NADP_OxRdtase_dom"/>
</dbReference>
<dbReference type="EnsemblMetazoa" id="XM_031931494">
    <property type="protein sequence ID" value="XP_031787354"/>
    <property type="gene ID" value="LOC100123599"/>
</dbReference>
<evidence type="ECO:0000256" key="1">
    <source>
        <dbReference type="ARBA" id="ARBA00007905"/>
    </source>
</evidence>
<feature type="domain" description="NADP-dependent oxidoreductase" evidence="7">
    <location>
        <begin position="28"/>
        <end position="310"/>
    </location>
</feature>
<name>A0A7M7IRF1_NASVI</name>
<dbReference type="GO" id="GO:0016491">
    <property type="term" value="F:oxidoreductase activity"/>
    <property type="evidence" value="ECO:0007669"/>
    <property type="project" value="UniProtKB-KW"/>
</dbReference>
<dbReference type="PROSITE" id="PS00062">
    <property type="entry name" value="ALDOKETO_REDUCTASE_2"/>
    <property type="match status" value="1"/>
</dbReference>
<dbReference type="SMR" id="A0A7M7IRF1"/>
<dbReference type="Gene3D" id="3.20.20.100">
    <property type="entry name" value="NADP-dependent oxidoreductase domain"/>
    <property type="match status" value="1"/>
</dbReference>
<proteinExistence type="inferred from homology"/>
<dbReference type="InterPro" id="IPR018170">
    <property type="entry name" value="Aldo/ket_reductase_CS"/>
</dbReference>
<evidence type="ECO:0000313" key="8">
    <source>
        <dbReference type="EnsemblMetazoa" id="XP_016841068"/>
    </source>
</evidence>
<dbReference type="OrthoDB" id="416253at2759"/>
<dbReference type="AlphaFoldDB" id="A0A7M7IRF1"/>
<dbReference type="PANTHER" id="PTHR11732">
    <property type="entry name" value="ALDO/KETO REDUCTASE"/>
    <property type="match status" value="1"/>
</dbReference>
<dbReference type="EnsemblMetazoa" id="XM_016985579">
    <property type="protein sequence ID" value="XP_016841068"/>
    <property type="gene ID" value="LOC100123599"/>
</dbReference>
<accession>A0A7M7IRF1</accession>
<dbReference type="InterPro" id="IPR036812">
    <property type="entry name" value="NAD(P)_OxRdtase_dom_sf"/>
</dbReference>
<dbReference type="Pfam" id="PF00248">
    <property type="entry name" value="Aldo_ket_red"/>
    <property type="match status" value="1"/>
</dbReference>
<dbReference type="PROSITE" id="PS00063">
    <property type="entry name" value="ALDOKETO_REDUCTASE_3"/>
    <property type="match status" value="1"/>
</dbReference>
<keyword evidence="9" id="KW-1185">Reference proteome</keyword>
<organism evidence="8 9">
    <name type="scientific">Nasonia vitripennis</name>
    <name type="common">Parasitic wasp</name>
    <dbReference type="NCBI Taxonomy" id="7425"/>
    <lineage>
        <taxon>Eukaryota</taxon>
        <taxon>Metazoa</taxon>
        <taxon>Ecdysozoa</taxon>
        <taxon>Arthropoda</taxon>
        <taxon>Hexapoda</taxon>
        <taxon>Insecta</taxon>
        <taxon>Pterygota</taxon>
        <taxon>Neoptera</taxon>
        <taxon>Endopterygota</taxon>
        <taxon>Hymenoptera</taxon>
        <taxon>Apocrita</taxon>
        <taxon>Proctotrupomorpha</taxon>
        <taxon>Chalcidoidea</taxon>
        <taxon>Pteromalidae</taxon>
        <taxon>Pteromalinae</taxon>
        <taxon>Nasonia</taxon>
    </lineage>
</organism>
<keyword evidence="2" id="KW-0521">NADP</keyword>
<evidence type="ECO:0000256" key="5">
    <source>
        <dbReference type="PIRSR" id="PIRSR000097-2"/>
    </source>
</evidence>
<keyword evidence="3" id="KW-0560">Oxidoreductase</keyword>
<dbReference type="InterPro" id="IPR020471">
    <property type="entry name" value="AKR"/>
</dbReference>
<evidence type="ECO:0000259" key="7">
    <source>
        <dbReference type="Pfam" id="PF00248"/>
    </source>
</evidence>
<evidence type="ECO:0000313" key="9">
    <source>
        <dbReference type="Proteomes" id="UP000002358"/>
    </source>
</evidence>
<reference evidence="8" key="1">
    <citation type="submission" date="2021-01" db="UniProtKB">
        <authorList>
            <consortium name="EnsemblMetazoa"/>
        </authorList>
    </citation>
    <scope>IDENTIFICATION</scope>
</reference>
<comment type="similarity">
    <text evidence="1">Belongs to the aldo/keto reductase family.</text>
</comment>
<dbReference type="PRINTS" id="PR00069">
    <property type="entry name" value="ALDKETRDTASE"/>
</dbReference>
<gene>
    <name evidence="8" type="primary">100123599</name>
</gene>
<sequence>MQFSFYYFCDFDMATTITLSSGHEMPVVGLGTWQLNEEDVEDAVTAALDCGYRHIDTAFIYENEEAIGRSLKKWFDDGNERENLFITTKLPFFGNRASDVETYLKLSLERLGLDYVDMYLIHAPIAFVKDEEEHKSARDEDGNVVLDMDTDHLETWKAMEAQVENGLAKSIGLSNFTEAQILNIIENSEIKPSNLQVELHAYFQQRSLREFCAKHDIVVTAYSSLGSPGTTNSMKTDSSLIQTSLLEHQVVQAIAEAHDKTPAQILLRHQVQTGLVVIPKSTNPERIAQNIDIFDFELSDDEMQQLDELDQGDDGRIFSFSRIIEGCENHPECPF</sequence>
<feature type="binding site" evidence="5">
    <location>
        <position position="122"/>
    </location>
    <ligand>
        <name>substrate</name>
    </ligand>
</feature>
<feature type="site" description="Lowers pKa of active site Tyr" evidence="6">
    <location>
        <position position="89"/>
    </location>
</feature>
<evidence type="ECO:0000256" key="6">
    <source>
        <dbReference type="PIRSR" id="PIRSR000097-3"/>
    </source>
</evidence>
<feature type="active site" description="Proton donor" evidence="4">
    <location>
        <position position="61"/>
    </location>
</feature>
<protein>
    <recommendedName>
        <fullName evidence="7">NADP-dependent oxidoreductase domain-containing protein</fullName>
    </recommendedName>
</protein>
<dbReference type="SUPFAM" id="SSF51430">
    <property type="entry name" value="NAD(P)-linked oxidoreductase"/>
    <property type="match status" value="1"/>
</dbReference>
<dbReference type="FunFam" id="3.20.20.100:FF:000006">
    <property type="entry name" value="Aldo-keto reductase family 1 member A1"/>
    <property type="match status" value="1"/>
</dbReference>
<evidence type="ECO:0000256" key="3">
    <source>
        <dbReference type="ARBA" id="ARBA00023002"/>
    </source>
</evidence>
<dbReference type="PROSITE" id="PS00798">
    <property type="entry name" value="ALDOKETO_REDUCTASE_1"/>
    <property type="match status" value="1"/>
</dbReference>